<organism evidence="2 3">
    <name type="scientific">Tuber magnatum</name>
    <name type="common">white Piedmont truffle</name>
    <dbReference type="NCBI Taxonomy" id="42249"/>
    <lineage>
        <taxon>Eukaryota</taxon>
        <taxon>Fungi</taxon>
        <taxon>Dikarya</taxon>
        <taxon>Ascomycota</taxon>
        <taxon>Pezizomycotina</taxon>
        <taxon>Pezizomycetes</taxon>
        <taxon>Pezizales</taxon>
        <taxon>Tuberaceae</taxon>
        <taxon>Tuber</taxon>
    </lineage>
</organism>
<keyword evidence="1" id="KW-1133">Transmembrane helix</keyword>
<dbReference type="EMBL" id="PYWC01000104">
    <property type="protein sequence ID" value="PWW72515.1"/>
    <property type="molecule type" value="Genomic_DNA"/>
</dbReference>
<dbReference type="AlphaFoldDB" id="A0A317SDW5"/>
<name>A0A317SDW5_9PEZI</name>
<feature type="transmembrane region" description="Helical" evidence="1">
    <location>
        <begin position="6"/>
        <end position="26"/>
    </location>
</feature>
<protein>
    <submittedName>
        <fullName evidence="2">Uncharacterized protein</fullName>
    </submittedName>
</protein>
<keyword evidence="1" id="KW-0812">Transmembrane</keyword>
<evidence type="ECO:0000313" key="3">
    <source>
        <dbReference type="Proteomes" id="UP000246991"/>
    </source>
</evidence>
<evidence type="ECO:0000256" key="1">
    <source>
        <dbReference type="SAM" id="Phobius"/>
    </source>
</evidence>
<evidence type="ECO:0000313" key="2">
    <source>
        <dbReference type="EMBL" id="PWW72515.1"/>
    </source>
</evidence>
<reference evidence="2 3" key="1">
    <citation type="submission" date="2018-03" db="EMBL/GenBank/DDBJ databases">
        <title>Genomes of Pezizomycetes fungi and the evolution of truffles.</title>
        <authorList>
            <person name="Murat C."/>
            <person name="Payen T."/>
            <person name="Noel B."/>
            <person name="Kuo A."/>
            <person name="Martin F.M."/>
        </authorList>
    </citation>
    <scope>NUCLEOTIDE SEQUENCE [LARGE SCALE GENOMIC DNA]</scope>
    <source>
        <strain evidence="2">091103-1</strain>
    </source>
</reference>
<gene>
    <name evidence="2" type="ORF">C7212DRAFT_348210</name>
</gene>
<dbReference type="Proteomes" id="UP000246991">
    <property type="component" value="Unassembled WGS sequence"/>
</dbReference>
<keyword evidence="1" id="KW-0472">Membrane</keyword>
<accession>A0A317SDW5</accession>
<sequence length="126" mass="13541">MFPKTIAFITTYLVPLAAIITGYGAALMIAMNDRRCDCPAVTSFHFVDIADVAALKAELAVEKALRKHYQQNLGEATKLSATLAGTGGRGEGYGAGPTIVMNGRRRDCLTAPTFHSVDIAELLIRR</sequence>
<comment type="caution">
    <text evidence="2">The sequence shown here is derived from an EMBL/GenBank/DDBJ whole genome shotgun (WGS) entry which is preliminary data.</text>
</comment>
<keyword evidence="3" id="KW-1185">Reference proteome</keyword>
<proteinExistence type="predicted"/>